<name>A0A091E422_FUKDA</name>
<evidence type="ECO:0000313" key="3">
    <source>
        <dbReference type="Proteomes" id="UP000028990"/>
    </source>
</evidence>
<evidence type="ECO:0000313" key="2">
    <source>
        <dbReference type="EMBL" id="KFO38092.1"/>
    </source>
</evidence>
<evidence type="ECO:0000256" key="1">
    <source>
        <dbReference type="SAM" id="MobiDB-lite"/>
    </source>
</evidence>
<feature type="compositionally biased region" description="Basic and acidic residues" evidence="1">
    <location>
        <begin position="151"/>
        <end position="160"/>
    </location>
</feature>
<reference evidence="2 3" key="1">
    <citation type="submission" date="2013-11" db="EMBL/GenBank/DDBJ databases">
        <title>The Damaraland mole rat (Fukomys damarensis) genome and evolution of African mole rats.</title>
        <authorList>
            <person name="Gladyshev V.N."/>
            <person name="Fang X."/>
        </authorList>
    </citation>
    <scope>NUCLEOTIDE SEQUENCE [LARGE SCALE GENOMIC DNA]</scope>
    <source>
        <tissue evidence="2">Liver</tissue>
    </source>
</reference>
<dbReference type="EMBL" id="KN120636">
    <property type="protein sequence ID" value="KFO38092.1"/>
    <property type="molecule type" value="Genomic_DNA"/>
</dbReference>
<sequence length="169" mass="17600">MAMAAWDQTHGGRRGQEGLDPGHWEEEPAGTGRHCGSRGGPDPGVAAQCRQGVWLHGLERGRCKLVLQGAGEGESYRGLEVEPRAVAQASVPLACGHQVFSVLQPLGPVSSASGDAREKLGAAPIGTSDNDAMGTTSLHAERQISTGPEWDQGRHGREELEGPGSPLGP</sequence>
<accession>A0A091E422</accession>
<gene>
    <name evidence="2" type="ORF">H920_00487</name>
</gene>
<organism evidence="2 3">
    <name type="scientific">Fukomys damarensis</name>
    <name type="common">Damaraland mole rat</name>
    <name type="synonym">Cryptomys damarensis</name>
    <dbReference type="NCBI Taxonomy" id="885580"/>
    <lineage>
        <taxon>Eukaryota</taxon>
        <taxon>Metazoa</taxon>
        <taxon>Chordata</taxon>
        <taxon>Craniata</taxon>
        <taxon>Vertebrata</taxon>
        <taxon>Euteleostomi</taxon>
        <taxon>Mammalia</taxon>
        <taxon>Eutheria</taxon>
        <taxon>Euarchontoglires</taxon>
        <taxon>Glires</taxon>
        <taxon>Rodentia</taxon>
        <taxon>Hystricomorpha</taxon>
        <taxon>Bathyergidae</taxon>
        <taxon>Fukomys</taxon>
    </lineage>
</organism>
<dbReference type="AlphaFoldDB" id="A0A091E422"/>
<feature type="region of interest" description="Disordered" evidence="1">
    <location>
        <begin position="1"/>
        <end position="43"/>
    </location>
</feature>
<dbReference type="Proteomes" id="UP000028990">
    <property type="component" value="Unassembled WGS sequence"/>
</dbReference>
<feature type="compositionally biased region" description="Polar residues" evidence="1">
    <location>
        <begin position="127"/>
        <end position="146"/>
    </location>
</feature>
<feature type="region of interest" description="Disordered" evidence="1">
    <location>
        <begin position="120"/>
        <end position="169"/>
    </location>
</feature>
<keyword evidence="3" id="KW-1185">Reference proteome</keyword>
<protein>
    <submittedName>
        <fullName evidence="2">Uncharacterized protein</fullName>
    </submittedName>
</protein>
<feature type="compositionally biased region" description="Basic and acidic residues" evidence="1">
    <location>
        <begin position="14"/>
        <end position="26"/>
    </location>
</feature>
<proteinExistence type="predicted"/>